<evidence type="ECO:0000313" key="4">
    <source>
        <dbReference type="EMBL" id="KAG7562432.1"/>
    </source>
</evidence>
<dbReference type="PANTHER" id="PTHR40465">
    <property type="entry name" value="CHROMOSOME 1, WHOLE GENOME SHOTGUN SEQUENCE"/>
    <property type="match status" value="1"/>
</dbReference>
<feature type="region of interest" description="Disordered" evidence="1">
    <location>
        <begin position="295"/>
        <end position="319"/>
    </location>
</feature>
<feature type="transmembrane region" description="Helical" evidence="2">
    <location>
        <begin position="183"/>
        <end position="204"/>
    </location>
</feature>
<feature type="transmembrane region" description="Helical" evidence="2">
    <location>
        <begin position="22"/>
        <end position="48"/>
    </location>
</feature>
<feature type="transmembrane region" description="Helical" evidence="2">
    <location>
        <begin position="100"/>
        <end position="119"/>
    </location>
</feature>
<reference evidence="4" key="1">
    <citation type="submission" date="2020-04" db="EMBL/GenBank/DDBJ databases">
        <title>Analysis of mating type loci in Filobasidium floriforme.</title>
        <authorList>
            <person name="Nowrousian M."/>
        </authorList>
    </citation>
    <scope>NUCLEOTIDE SEQUENCE</scope>
    <source>
        <strain evidence="4">CBS 6242</strain>
    </source>
</reference>
<dbReference type="Pfam" id="PF20152">
    <property type="entry name" value="DUF6534"/>
    <property type="match status" value="1"/>
</dbReference>
<dbReference type="PANTHER" id="PTHR40465:SF1">
    <property type="entry name" value="DUF6534 DOMAIN-CONTAINING PROTEIN"/>
    <property type="match status" value="1"/>
</dbReference>
<protein>
    <recommendedName>
        <fullName evidence="3">DUF6534 domain-containing protein</fullName>
    </recommendedName>
</protein>
<feature type="region of interest" description="Disordered" evidence="1">
    <location>
        <begin position="340"/>
        <end position="414"/>
    </location>
</feature>
<dbReference type="Proteomes" id="UP000812966">
    <property type="component" value="Unassembled WGS sequence"/>
</dbReference>
<keyword evidence="2" id="KW-0472">Membrane</keyword>
<feature type="transmembrane region" description="Helical" evidence="2">
    <location>
        <begin position="60"/>
        <end position="80"/>
    </location>
</feature>
<organism evidence="4 5">
    <name type="scientific">Filobasidium floriforme</name>
    <dbReference type="NCBI Taxonomy" id="5210"/>
    <lineage>
        <taxon>Eukaryota</taxon>
        <taxon>Fungi</taxon>
        <taxon>Dikarya</taxon>
        <taxon>Basidiomycota</taxon>
        <taxon>Agaricomycotina</taxon>
        <taxon>Tremellomycetes</taxon>
        <taxon>Filobasidiales</taxon>
        <taxon>Filobasidiaceae</taxon>
        <taxon>Filobasidium</taxon>
    </lineage>
</organism>
<evidence type="ECO:0000256" key="2">
    <source>
        <dbReference type="SAM" id="Phobius"/>
    </source>
</evidence>
<dbReference type="InterPro" id="IPR045339">
    <property type="entry name" value="DUF6534"/>
</dbReference>
<sequence length="414" mass="46254">MPATAMLDPLLLGAMHTDMDTIIKAAVVGLAAEGLILGCVLVQTSNYFRLFPTDPRAYKVLVTLGTLMCLAQFILSTVASLKLVENASDFTGYWMTDLKFHMVITLFLCFFRATAAVYFSRRMWGLTGKRIYILVGLVVLILVTTAFGITTTVYGFHPPEFTSITHGPRLLQWFSKIGKFAKAWAITCPILDVVICLTTVILLLRSKSTLGGSEKTLMKKVVILTTETMLPPAIMSIGILLFFEINGIFGSYDRSLVWIIGPTYYLTILHSLVARQQLAAIIYPISMDNILPNRHASSNPDLSRNNSTRRLNTSTQSFTQGQLEMGQMADLSYDNRMSDHTFGKAQSDARQWQHERRTSWYEGSQTPAKATSSDFDDWKGISGSEKSWKESAGDTSVEDSPPFARVQQRPYRYV</sequence>
<accession>A0A8K0JNW7</accession>
<feature type="transmembrane region" description="Helical" evidence="2">
    <location>
        <begin position="224"/>
        <end position="243"/>
    </location>
</feature>
<feature type="transmembrane region" description="Helical" evidence="2">
    <location>
        <begin position="131"/>
        <end position="156"/>
    </location>
</feature>
<feature type="transmembrane region" description="Helical" evidence="2">
    <location>
        <begin position="255"/>
        <end position="274"/>
    </location>
</feature>
<dbReference type="EMBL" id="JABELV010000032">
    <property type="protein sequence ID" value="KAG7562432.1"/>
    <property type="molecule type" value="Genomic_DNA"/>
</dbReference>
<dbReference type="AlphaFoldDB" id="A0A8K0JNW7"/>
<feature type="compositionally biased region" description="Polar residues" evidence="1">
    <location>
        <begin position="361"/>
        <end position="373"/>
    </location>
</feature>
<comment type="caution">
    <text evidence="4">The sequence shown here is derived from an EMBL/GenBank/DDBJ whole genome shotgun (WGS) entry which is preliminary data.</text>
</comment>
<proteinExistence type="predicted"/>
<evidence type="ECO:0000259" key="3">
    <source>
        <dbReference type="Pfam" id="PF20152"/>
    </source>
</evidence>
<feature type="domain" description="DUF6534" evidence="3">
    <location>
        <begin position="190"/>
        <end position="276"/>
    </location>
</feature>
<keyword evidence="5" id="KW-1185">Reference proteome</keyword>
<evidence type="ECO:0000256" key="1">
    <source>
        <dbReference type="SAM" id="MobiDB-lite"/>
    </source>
</evidence>
<name>A0A8K0JNW7_9TREE</name>
<gene>
    <name evidence="4" type="ORF">FFLO_02106</name>
</gene>
<evidence type="ECO:0000313" key="5">
    <source>
        <dbReference type="Proteomes" id="UP000812966"/>
    </source>
</evidence>
<keyword evidence="2" id="KW-1133">Transmembrane helix</keyword>
<keyword evidence="2" id="KW-0812">Transmembrane</keyword>